<reference evidence="1 2" key="1">
    <citation type="submission" date="2015-03" db="EMBL/GenBank/DDBJ databases">
        <title>Genome sequence of Pseudoalteromonas aurantia.</title>
        <authorList>
            <person name="Xie B.-B."/>
            <person name="Rong J.-C."/>
            <person name="Qin Q.-L."/>
            <person name="Zhang Y.-Z."/>
        </authorList>
    </citation>
    <scope>NUCLEOTIDE SEQUENCE [LARGE SCALE GENOMIC DNA]</scope>
    <source>
        <strain evidence="1 2">208</strain>
    </source>
</reference>
<accession>A0ABR9EC39</accession>
<evidence type="ECO:0008006" key="3">
    <source>
        <dbReference type="Google" id="ProtNLM"/>
    </source>
</evidence>
<evidence type="ECO:0000313" key="2">
    <source>
        <dbReference type="Proteomes" id="UP000615755"/>
    </source>
</evidence>
<protein>
    <recommendedName>
        <fullName evidence="3">Bacteriocin</fullName>
    </recommendedName>
</protein>
<evidence type="ECO:0000313" key="1">
    <source>
        <dbReference type="EMBL" id="MBE0368548.1"/>
    </source>
</evidence>
<gene>
    <name evidence="1" type="ORF">PAUR_a2173</name>
</gene>
<dbReference type="EMBL" id="AQGV01000012">
    <property type="protein sequence ID" value="MBE0368548.1"/>
    <property type="molecule type" value="Genomic_DNA"/>
</dbReference>
<keyword evidence="2" id="KW-1185">Reference proteome</keyword>
<dbReference type="Proteomes" id="UP000615755">
    <property type="component" value="Unassembled WGS sequence"/>
</dbReference>
<sequence length="64" mass="6997">MNLKLKKNKIKNLSNNTVIEKNATPMIAGGRGSEIYVCFSNIQHCGASRHPNACQPSQHVTVCT</sequence>
<name>A0ABR9EC39_9GAMM</name>
<dbReference type="RefSeq" id="WP_192507809.1">
    <property type="nucleotide sequence ID" value="NZ_AQGV01000012.1"/>
</dbReference>
<proteinExistence type="predicted"/>
<organism evidence="1 2">
    <name type="scientific">Pseudoalteromonas aurantia 208</name>
    <dbReference type="NCBI Taxonomy" id="1314867"/>
    <lineage>
        <taxon>Bacteria</taxon>
        <taxon>Pseudomonadati</taxon>
        <taxon>Pseudomonadota</taxon>
        <taxon>Gammaproteobacteria</taxon>
        <taxon>Alteromonadales</taxon>
        <taxon>Pseudoalteromonadaceae</taxon>
        <taxon>Pseudoalteromonas</taxon>
    </lineage>
</organism>
<comment type="caution">
    <text evidence="1">The sequence shown here is derived from an EMBL/GenBank/DDBJ whole genome shotgun (WGS) entry which is preliminary data.</text>
</comment>